<evidence type="ECO:0000256" key="1">
    <source>
        <dbReference type="SAM" id="MobiDB-lite"/>
    </source>
</evidence>
<sequence>MSNDYDSEHPAPLQGRGAVTSCGSAAGRDQPTTADTSPTGLPPEGFAECVLCQKPTEYPESHRGITLCPVCEWQEAQRTACSG</sequence>
<dbReference type="EMBL" id="JAUSZI010000002">
    <property type="protein sequence ID" value="MDQ1025419.1"/>
    <property type="molecule type" value="Genomic_DNA"/>
</dbReference>
<keyword evidence="3" id="KW-1185">Reference proteome</keyword>
<reference evidence="2 3" key="1">
    <citation type="submission" date="2023-07" db="EMBL/GenBank/DDBJ databases">
        <title>Comparative genomics of wheat-associated soil bacteria to identify genetic determinants of phenazine resistance.</title>
        <authorList>
            <person name="Mouncey N."/>
        </authorList>
    </citation>
    <scope>NUCLEOTIDE SEQUENCE [LARGE SCALE GENOMIC DNA]</scope>
    <source>
        <strain evidence="2 3">V2I4</strain>
    </source>
</reference>
<feature type="compositionally biased region" description="Polar residues" evidence="1">
    <location>
        <begin position="30"/>
        <end position="39"/>
    </location>
</feature>
<evidence type="ECO:0008006" key="4">
    <source>
        <dbReference type="Google" id="ProtNLM"/>
    </source>
</evidence>
<proteinExistence type="predicted"/>
<accession>A0ABU0SSC1</accession>
<dbReference type="Proteomes" id="UP001230328">
    <property type="component" value="Unassembled WGS sequence"/>
</dbReference>
<comment type="caution">
    <text evidence="2">The sequence shown here is derived from an EMBL/GenBank/DDBJ whole genome shotgun (WGS) entry which is preliminary data.</text>
</comment>
<feature type="region of interest" description="Disordered" evidence="1">
    <location>
        <begin position="1"/>
        <end position="41"/>
    </location>
</feature>
<evidence type="ECO:0000313" key="2">
    <source>
        <dbReference type="EMBL" id="MDQ1025419.1"/>
    </source>
</evidence>
<evidence type="ECO:0000313" key="3">
    <source>
        <dbReference type="Proteomes" id="UP001230328"/>
    </source>
</evidence>
<protein>
    <recommendedName>
        <fullName evidence="4">Small CPxCG-related zinc finger protein</fullName>
    </recommendedName>
</protein>
<gene>
    <name evidence="2" type="ORF">QF035_003001</name>
</gene>
<organism evidence="2 3">
    <name type="scientific">Streptomyces umbrinus</name>
    <dbReference type="NCBI Taxonomy" id="67370"/>
    <lineage>
        <taxon>Bacteria</taxon>
        <taxon>Bacillati</taxon>
        <taxon>Actinomycetota</taxon>
        <taxon>Actinomycetes</taxon>
        <taxon>Kitasatosporales</taxon>
        <taxon>Streptomycetaceae</taxon>
        <taxon>Streptomyces</taxon>
        <taxon>Streptomyces phaeochromogenes group</taxon>
    </lineage>
</organism>
<name>A0ABU0SSC1_9ACTN</name>
<dbReference type="RefSeq" id="WP_307520768.1">
    <property type="nucleotide sequence ID" value="NZ_JAUSZI010000002.1"/>
</dbReference>